<comment type="caution">
    <text evidence="1">The sequence shown here is derived from an EMBL/GenBank/DDBJ whole genome shotgun (WGS) entry which is preliminary data.</text>
</comment>
<organism evidence="1 2">
    <name type="scientific">Penicillium chermesinum</name>
    <dbReference type="NCBI Taxonomy" id="63820"/>
    <lineage>
        <taxon>Eukaryota</taxon>
        <taxon>Fungi</taxon>
        <taxon>Dikarya</taxon>
        <taxon>Ascomycota</taxon>
        <taxon>Pezizomycotina</taxon>
        <taxon>Eurotiomycetes</taxon>
        <taxon>Eurotiomycetidae</taxon>
        <taxon>Eurotiales</taxon>
        <taxon>Aspergillaceae</taxon>
        <taxon>Penicillium</taxon>
    </lineage>
</organism>
<dbReference type="AlphaFoldDB" id="A0A9W9NZR0"/>
<dbReference type="Proteomes" id="UP001150941">
    <property type="component" value="Unassembled WGS sequence"/>
</dbReference>
<dbReference type="EMBL" id="JAPQKS010000004">
    <property type="protein sequence ID" value="KAJ5232440.1"/>
    <property type="molecule type" value="Genomic_DNA"/>
</dbReference>
<gene>
    <name evidence="1" type="ORF">N7468_005396</name>
</gene>
<keyword evidence="2" id="KW-1185">Reference proteome</keyword>
<dbReference type="RefSeq" id="XP_058330433.1">
    <property type="nucleotide sequence ID" value="XM_058474693.1"/>
</dbReference>
<evidence type="ECO:0000313" key="2">
    <source>
        <dbReference type="Proteomes" id="UP001150941"/>
    </source>
</evidence>
<reference evidence="1" key="1">
    <citation type="submission" date="2022-11" db="EMBL/GenBank/DDBJ databases">
        <authorList>
            <person name="Petersen C."/>
        </authorList>
    </citation>
    <scope>NUCLEOTIDE SEQUENCE</scope>
    <source>
        <strain evidence="1">IBT 19713</strain>
    </source>
</reference>
<evidence type="ECO:0000313" key="1">
    <source>
        <dbReference type="EMBL" id="KAJ5232440.1"/>
    </source>
</evidence>
<proteinExistence type="predicted"/>
<dbReference type="GeneID" id="83201996"/>
<accession>A0A9W9NZR0</accession>
<sequence>MSTPSSGSEDIGYWQHACGGLALHAAGDANYAVTARGDETDILFYIHRIPNSGFRQLFGVHQPQFSLIVQCY</sequence>
<reference evidence="1" key="2">
    <citation type="journal article" date="2023" name="IMA Fungus">
        <title>Comparative genomic study of the Penicillium genus elucidates a diverse pangenome and 15 lateral gene transfer events.</title>
        <authorList>
            <person name="Petersen C."/>
            <person name="Sorensen T."/>
            <person name="Nielsen M.R."/>
            <person name="Sondergaard T.E."/>
            <person name="Sorensen J.L."/>
            <person name="Fitzpatrick D.A."/>
            <person name="Frisvad J.C."/>
            <person name="Nielsen K.L."/>
        </authorList>
    </citation>
    <scope>NUCLEOTIDE SEQUENCE</scope>
    <source>
        <strain evidence="1">IBT 19713</strain>
    </source>
</reference>
<name>A0A9W9NZR0_9EURO</name>
<protein>
    <submittedName>
        <fullName evidence="1">Uncharacterized protein</fullName>
    </submittedName>
</protein>